<accession>A0A830HX62</accession>
<evidence type="ECO:0000313" key="3">
    <source>
        <dbReference type="Proteomes" id="UP000660262"/>
    </source>
</evidence>
<dbReference type="PANTHER" id="PTHR46518:SF1">
    <property type="entry name" value="OUTER DYNEIN ARM-DOCKING COMPLEX SUBUNIT 3"/>
    <property type="match status" value="1"/>
</dbReference>
<keyword evidence="1" id="KW-0175">Coiled coil</keyword>
<keyword evidence="3" id="KW-1185">Reference proteome</keyword>
<dbReference type="GO" id="GO:0036064">
    <property type="term" value="C:ciliary basal body"/>
    <property type="evidence" value="ECO:0007669"/>
    <property type="project" value="TreeGrafter"/>
</dbReference>
<feature type="coiled-coil region" evidence="1">
    <location>
        <begin position="37"/>
        <end position="99"/>
    </location>
</feature>
<dbReference type="GO" id="GO:0036158">
    <property type="term" value="P:outer dynein arm assembly"/>
    <property type="evidence" value="ECO:0007669"/>
    <property type="project" value="InterPro"/>
</dbReference>
<dbReference type="GO" id="GO:0003341">
    <property type="term" value="P:cilium movement"/>
    <property type="evidence" value="ECO:0007669"/>
    <property type="project" value="InterPro"/>
</dbReference>
<name>A0A830HX62_9CHLO</name>
<reference evidence="2" key="1">
    <citation type="submission" date="2020-10" db="EMBL/GenBank/DDBJ databases">
        <title>Unveiling of a novel bifunctional photoreceptor, Dualchrome1, isolated from a cosmopolitan green alga.</title>
        <authorList>
            <person name="Suzuki S."/>
            <person name="Kawachi M."/>
        </authorList>
    </citation>
    <scope>NUCLEOTIDE SEQUENCE</scope>
    <source>
        <strain evidence="2">NIES 2893</strain>
    </source>
</reference>
<dbReference type="AlphaFoldDB" id="A0A830HX62"/>
<dbReference type="PANTHER" id="PTHR46518">
    <property type="entry name" value="COILED-COIL DOMAIN-CONTAINING PROTEIN 151"/>
    <property type="match status" value="1"/>
</dbReference>
<dbReference type="GO" id="GO:0097542">
    <property type="term" value="C:ciliary tip"/>
    <property type="evidence" value="ECO:0007669"/>
    <property type="project" value="TreeGrafter"/>
</dbReference>
<dbReference type="GO" id="GO:0035253">
    <property type="term" value="C:ciliary rootlet"/>
    <property type="evidence" value="ECO:0007669"/>
    <property type="project" value="TreeGrafter"/>
</dbReference>
<dbReference type="EMBL" id="BNJQ01000038">
    <property type="protein sequence ID" value="GHP12056.1"/>
    <property type="molecule type" value="Genomic_DNA"/>
</dbReference>
<gene>
    <name evidence="2" type="ORF">PPROV_001078300</name>
</gene>
<comment type="caution">
    <text evidence="2">The sequence shown here is derived from an EMBL/GenBank/DDBJ whole genome shotgun (WGS) entry which is preliminary data.</text>
</comment>
<sequence>MGSDFRLPTSDFRQFRERGRLNVSPLKARPRRKKQHLRLLENRLDKALIKYNEAQSIRKTYEQIVKRLREERIGFDNQLGALERTLHAKEADLEELMLMSHDATHAKEVAKAELVRVDAMLQAERQKRERELTERRVQVRARQDMAAKMEKRERTRLDIQQEAKGDLSEAQEQALRQTAVTNQLNSEANHAGRWLQHSHFSCTAKQPRLHATPRDASRTLGSLQLLRHA</sequence>
<evidence type="ECO:0000256" key="1">
    <source>
        <dbReference type="SAM" id="Coils"/>
    </source>
</evidence>
<proteinExistence type="predicted"/>
<dbReference type="InterPro" id="IPR033192">
    <property type="entry name" value="ODAD3"/>
</dbReference>
<dbReference type="Proteomes" id="UP000660262">
    <property type="component" value="Unassembled WGS sequence"/>
</dbReference>
<evidence type="ECO:0000313" key="2">
    <source>
        <dbReference type="EMBL" id="GHP12056.1"/>
    </source>
</evidence>
<organism evidence="2 3">
    <name type="scientific">Pycnococcus provasolii</name>
    <dbReference type="NCBI Taxonomy" id="41880"/>
    <lineage>
        <taxon>Eukaryota</taxon>
        <taxon>Viridiplantae</taxon>
        <taxon>Chlorophyta</taxon>
        <taxon>Pseudoscourfieldiophyceae</taxon>
        <taxon>Pseudoscourfieldiales</taxon>
        <taxon>Pycnococcaceae</taxon>
        <taxon>Pycnococcus</taxon>
    </lineage>
</organism>
<protein>
    <submittedName>
        <fullName evidence="2">Uncharacterized protein</fullName>
    </submittedName>
</protein>
<dbReference type="OrthoDB" id="10255247at2759"/>